<dbReference type="HOGENOM" id="CLU_1415950_0_0_1"/>
<name>A0A0C3ES12_9AGAM</name>
<gene>
    <name evidence="1" type="ORF">SCLCIDRAFT_176332</name>
</gene>
<evidence type="ECO:0000313" key="2">
    <source>
        <dbReference type="Proteomes" id="UP000053989"/>
    </source>
</evidence>
<reference evidence="1 2" key="1">
    <citation type="submission" date="2014-04" db="EMBL/GenBank/DDBJ databases">
        <authorList>
            <consortium name="DOE Joint Genome Institute"/>
            <person name="Kuo A."/>
            <person name="Kohler A."/>
            <person name="Nagy L.G."/>
            <person name="Floudas D."/>
            <person name="Copeland A."/>
            <person name="Barry K.W."/>
            <person name="Cichocki N."/>
            <person name="Veneault-Fourrey C."/>
            <person name="LaButti K."/>
            <person name="Lindquist E.A."/>
            <person name="Lipzen A."/>
            <person name="Lundell T."/>
            <person name="Morin E."/>
            <person name="Murat C."/>
            <person name="Sun H."/>
            <person name="Tunlid A."/>
            <person name="Henrissat B."/>
            <person name="Grigoriev I.V."/>
            <person name="Hibbett D.S."/>
            <person name="Martin F."/>
            <person name="Nordberg H.P."/>
            <person name="Cantor M.N."/>
            <person name="Hua S.X."/>
        </authorList>
    </citation>
    <scope>NUCLEOTIDE SEQUENCE [LARGE SCALE GENOMIC DNA]</scope>
    <source>
        <strain evidence="1 2">Foug A</strain>
    </source>
</reference>
<reference evidence="2" key="2">
    <citation type="submission" date="2015-01" db="EMBL/GenBank/DDBJ databases">
        <title>Evolutionary Origins and Diversification of the Mycorrhizal Mutualists.</title>
        <authorList>
            <consortium name="DOE Joint Genome Institute"/>
            <consortium name="Mycorrhizal Genomics Consortium"/>
            <person name="Kohler A."/>
            <person name="Kuo A."/>
            <person name="Nagy L.G."/>
            <person name="Floudas D."/>
            <person name="Copeland A."/>
            <person name="Barry K.W."/>
            <person name="Cichocki N."/>
            <person name="Veneault-Fourrey C."/>
            <person name="LaButti K."/>
            <person name="Lindquist E.A."/>
            <person name="Lipzen A."/>
            <person name="Lundell T."/>
            <person name="Morin E."/>
            <person name="Murat C."/>
            <person name="Riley R."/>
            <person name="Ohm R."/>
            <person name="Sun H."/>
            <person name="Tunlid A."/>
            <person name="Henrissat B."/>
            <person name="Grigoriev I.V."/>
            <person name="Hibbett D.S."/>
            <person name="Martin F."/>
        </authorList>
    </citation>
    <scope>NUCLEOTIDE SEQUENCE [LARGE SCALE GENOMIC DNA]</scope>
    <source>
        <strain evidence="2">Foug A</strain>
    </source>
</reference>
<dbReference type="InParanoid" id="A0A0C3ES12"/>
<organism evidence="1 2">
    <name type="scientific">Scleroderma citrinum Foug A</name>
    <dbReference type="NCBI Taxonomy" id="1036808"/>
    <lineage>
        <taxon>Eukaryota</taxon>
        <taxon>Fungi</taxon>
        <taxon>Dikarya</taxon>
        <taxon>Basidiomycota</taxon>
        <taxon>Agaricomycotina</taxon>
        <taxon>Agaricomycetes</taxon>
        <taxon>Agaricomycetidae</taxon>
        <taxon>Boletales</taxon>
        <taxon>Sclerodermatineae</taxon>
        <taxon>Sclerodermataceae</taxon>
        <taxon>Scleroderma</taxon>
    </lineage>
</organism>
<proteinExistence type="predicted"/>
<dbReference type="Proteomes" id="UP000053989">
    <property type="component" value="Unassembled WGS sequence"/>
</dbReference>
<dbReference type="EMBL" id="KN822004">
    <property type="protein sequence ID" value="KIM70914.1"/>
    <property type="molecule type" value="Genomic_DNA"/>
</dbReference>
<dbReference type="AlphaFoldDB" id="A0A0C3ES12"/>
<protein>
    <submittedName>
        <fullName evidence="1">Uncharacterized protein</fullName>
    </submittedName>
</protein>
<sequence>MPLWGRGSPISGPYRLGVADPIVWSHSTWWWSGITRLMSRYSCMQPTGTFSPQPQLSVSLQHLPLRRESDLGRLVATFAYVPNQHEALGCLPVSCTTSLAFRLCARKWGADATCSSLSQLPDSPPLSVVSSSPLLIRIISTSKSFLFHSFRSFTRLIRSFTPLFFPPKNRLQTFLHPYDLLLQQYLSPQLPF</sequence>
<keyword evidence="2" id="KW-1185">Reference proteome</keyword>
<evidence type="ECO:0000313" key="1">
    <source>
        <dbReference type="EMBL" id="KIM70914.1"/>
    </source>
</evidence>
<accession>A0A0C3ES12</accession>